<name>A0ACC8X7T0_9FIRM</name>
<reference evidence="1" key="1">
    <citation type="submission" date="2016-08" db="EMBL/GenBank/DDBJ databases">
        <authorList>
            <person name="Ngugi D.K."/>
            <person name="Miyake S."/>
            <person name="Stingl U."/>
        </authorList>
    </citation>
    <scope>NUCLEOTIDE SEQUENCE</scope>
    <source>
        <strain evidence="1">SCG-B11WGA-EpuloA1</strain>
    </source>
</reference>
<organism evidence="1 2">
    <name type="scientific">Candidatus Epulonipiscium fishelsonii</name>
    <dbReference type="NCBI Taxonomy" id="77094"/>
    <lineage>
        <taxon>Bacteria</taxon>
        <taxon>Bacillati</taxon>
        <taxon>Bacillota</taxon>
        <taxon>Clostridia</taxon>
        <taxon>Lachnospirales</taxon>
        <taxon>Lachnospiraceae</taxon>
        <taxon>Candidatus Epulonipiscium</taxon>
    </lineage>
</organism>
<dbReference type="EMBL" id="LJDB01000107">
    <property type="protein sequence ID" value="ONI37634.1"/>
    <property type="molecule type" value="Genomic_DNA"/>
</dbReference>
<protein>
    <submittedName>
        <fullName evidence="1">Uncharacterized protein</fullName>
    </submittedName>
</protein>
<accession>A0ACC8X7T0</accession>
<evidence type="ECO:0000313" key="1">
    <source>
        <dbReference type="EMBL" id="ONI37634.1"/>
    </source>
</evidence>
<keyword evidence="2" id="KW-1185">Reference proteome</keyword>
<dbReference type="Proteomes" id="UP000188605">
    <property type="component" value="Unassembled WGS sequence"/>
</dbReference>
<gene>
    <name evidence="1" type="ORF">AN396_12625</name>
</gene>
<proteinExistence type="predicted"/>
<comment type="caution">
    <text evidence="1">The sequence shown here is derived from an EMBL/GenBank/DDBJ whole genome shotgun (WGS) entry which is preliminary data.</text>
</comment>
<evidence type="ECO:0000313" key="2">
    <source>
        <dbReference type="Proteomes" id="UP000188605"/>
    </source>
</evidence>
<sequence>MTFNEKEDIVRKLVDLTMSSITYRYDIKRTYTECFKCQKISAKVYETNIYCYHCKKIYTNIEVYAFDNNLSYEDSVTEMFNRFLLEEKKLIDQKTNEEKEALQRVKIRRVVQSLKTLEKEQQNELSDFFKILGIEKSIAILKKFDITFHSSKIDTNKSNIYLNIQNKDYIKISLMKTKNLCLPAYQAHNEIIELDVIRKIKNQLNEKELYTLYVTDSLIEALSLVHIMIEENKVNKKIIVLSKTNIIENLKNYINNLKIYNNKYNYKLNLCLIDSSLNYQIKLIENIEIEDVGINLRKTNSSINERLYNQYKSNKQLTIEDITEKIIKE</sequence>